<reference evidence="5 6" key="1">
    <citation type="submission" date="2016-10" db="EMBL/GenBank/DDBJ databases">
        <title>Genome sequence of Nocardia seriolae strain EM150506, isolated from Anguila japonica.</title>
        <authorList>
            <person name="Han H.-J."/>
        </authorList>
    </citation>
    <scope>NUCLEOTIDE SEQUENCE [LARGE SCALE GENOMIC DNA]</scope>
    <source>
        <strain evidence="5 6">EM150506</strain>
    </source>
</reference>
<evidence type="ECO:0000313" key="6">
    <source>
        <dbReference type="Proteomes" id="UP000180166"/>
    </source>
</evidence>
<dbReference type="SUPFAM" id="SSF56349">
    <property type="entry name" value="DNA breaking-rejoining enzymes"/>
    <property type="match status" value="1"/>
</dbReference>
<feature type="domain" description="Integrase SAM-like N-terminal" evidence="4">
    <location>
        <begin position="75"/>
        <end position="148"/>
    </location>
</feature>
<evidence type="ECO:0000256" key="2">
    <source>
        <dbReference type="ARBA" id="ARBA00023125"/>
    </source>
</evidence>
<dbReference type="GO" id="GO:0003677">
    <property type="term" value="F:DNA binding"/>
    <property type="evidence" value="ECO:0007669"/>
    <property type="project" value="UniProtKB-KW"/>
</dbReference>
<evidence type="ECO:0000313" key="5">
    <source>
        <dbReference type="EMBL" id="APA96722.1"/>
    </source>
</evidence>
<keyword evidence="2" id="KW-0238">DNA-binding</keyword>
<evidence type="ECO:0000259" key="4">
    <source>
        <dbReference type="Pfam" id="PF02899"/>
    </source>
</evidence>
<dbReference type="Gene3D" id="1.10.443.10">
    <property type="entry name" value="Intergrase catalytic core"/>
    <property type="match status" value="1"/>
</dbReference>
<evidence type="ECO:0000256" key="3">
    <source>
        <dbReference type="ARBA" id="ARBA00023172"/>
    </source>
</evidence>
<dbReference type="InterPro" id="IPR004107">
    <property type="entry name" value="Integrase_SAM-like_N"/>
</dbReference>
<evidence type="ECO:0000256" key="1">
    <source>
        <dbReference type="ARBA" id="ARBA00008857"/>
    </source>
</evidence>
<dbReference type="InterPro" id="IPR013762">
    <property type="entry name" value="Integrase-like_cat_sf"/>
</dbReference>
<proteinExistence type="inferred from homology"/>
<dbReference type="InterPro" id="IPR010998">
    <property type="entry name" value="Integrase_recombinase_N"/>
</dbReference>
<dbReference type="Proteomes" id="UP000180166">
    <property type="component" value="Chromosome"/>
</dbReference>
<organism evidence="5 6">
    <name type="scientific">Nocardia seriolae</name>
    <dbReference type="NCBI Taxonomy" id="37332"/>
    <lineage>
        <taxon>Bacteria</taxon>
        <taxon>Bacillati</taxon>
        <taxon>Actinomycetota</taxon>
        <taxon>Actinomycetes</taxon>
        <taxon>Mycobacteriales</taxon>
        <taxon>Nocardiaceae</taxon>
        <taxon>Nocardia</taxon>
    </lineage>
</organism>
<name>A0ABC8ARE1_9NOCA</name>
<gene>
    <name evidence="5" type="ORF">NS506_02660</name>
</gene>
<sequence length="509" mass="57145">MDFESIRDGEWTLDFYDFGRPPVPVEDLVPGFGDVMARARRNGAVDGTPLFLGPDGRADPLINAFWRAPKPGAAGLKPESIRRYAFSLKVWLDFLHAIGGRWRHVGRAELGMFKQWRLSVDNNPNTVASSTFQVDRAALRRFYEFAAQHESIGSPVALRAVGRGLDGAAAKEVLEGTPAAVRRADVKWLTPEAFRLWRNIGLRGFTAAGLPAPSWAGRTEDRDVAFIEGLFGSGLRLGEWSSQLTIELPDSAQAGLFRGQLSASCAKGSVGRRFWMRRRVTQLVRFYVDEGGRQAAIARAQRAGRYERIPGRWLMTGSPRPGVVQAVDETGVARTLSLDALGPRVRMRLFSEGERGLEPVWLWLNHDGTPRPKKSWYKTFDRANARVQRTLGDGENCARLWCRPHMLRHSFALRWYCIATFVSWQRTQLLTAQEKRDFRQQLGDVWYLMASLLGHSSAVVTREVYLEPFTALEVEQLIALMDADDRQALEQLMAVMTAGHPRVLTGARP</sequence>
<comment type="similarity">
    <text evidence="1">Belongs to the 'phage' integrase family.</text>
</comment>
<dbReference type="InterPro" id="IPR050090">
    <property type="entry name" value="Tyrosine_recombinase_XerCD"/>
</dbReference>
<dbReference type="GO" id="GO:0006310">
    <property type="term" value="P:DNA recombination"/>
    <property type="evidence" value="ECO:0007669"/>
    <property type="project" value="UniProtKB-KW"/>
</dbReference>
<dbReference type="EMBL" id="CP017839">
    <property type="protein sequence ID" value="APA96722.1"/>
    <property type="molecule type" value="Genomic_DNA"/>
</dbReference>
<keyword evidence="3" id="KW-0233">DNA recombination</keyword>
<dbReference type="KEGG" id="nsr:NS506_02660"/>
<accession>A0ABC8ARE1</accession>
<dbReference type="Pfam" id="PF02899">
    <property type="entry name" value="Phage_int_SAM_1"/>
    <property type="match status" value="1"/>
</dbReference>
<dbReference type="Gene3D" id="1.10.150.130">
    <property type="match status" value="1"/>
</dbReference>
<dbReference type="InterPro" id="IPR011010">
    <property type="entry name" value="DNA_brk_join_enz"/>
</dbReference>
<dbReference type="AlphaFoldDB" id="A0ABC8ARE1"/>
<dbReference type="PANTHER" id="PTHR30349:SF41">
    <property type="entry name" value="INTEGRASE_RECOMBINASE PROTEIN MJ0367-RELATED"/>
    <property type="match status" value="1"/>
</dbReference>
<protein>
    <recommendedName>
        <fullName evidence="4">Integrase SAM-like N-terminal domain-containing protein</fullName>
    </recommendedName>
</protein>
<dbReference type="PANTHER" id="PTHR30349">
    <property type="entry name" value="PHAGE INTEGRASE-RELATED"/>
    <property type="match status" value="1"/>
</dbReference>